<dbReference type="EMBL" id="QYUN01000002">
    <property type="protein sequence ID" value="RJG06578.1"/>
    <property type="molecule type" value="Genomic_DNA"/>
</dbReference>
<evidence type="ECO:0000313" key="1">
    <source>
        <dbReference type="EMBL" id="RJG06578.1"/>
    </source>
</evidence>
<sequence length="59" mass="6473">MISKMQMITAFCDGAAWMASANEMPQIPEVLPTVEIPHFVRNDGMGTGSGIRAACRYRL</sequence>
<name>A0A418X2A6_9BURK</name>
<dbReference type="AlphaFoldDB" id="A0A418X2A6"/>
<comment type="caution">
    <text evidence="1">The sequence shown here is derived from an EMBL/GenBank/DDBJ whole genome shotgun (WGS) entry which is preliminary data.</text>
</comment>
<evidence type="ECO:0000313" key="2">
    <source>
        <dbReference type="Proteomes" id="UP000285190"/>
    </source>
</evidence>
<gene>
    <name evidence="1" type="ORF">D3870_11655</name>
</gene>
<organism evidence="1 2">
    <name type="scientific">Noviherbaspirillum cavernae</name>
    <dbReference type="NCBI Taxonomy" id="2320862"/>
    <lineage>
        <taxon>Bacteria</taxon>
        <taxon>Pseudomonadati</taxon>
        <taxon>Pseudomonadota</taxon>
        <taxon>Betaproteobacteria</taxon>
        <taxon>Burkholderiales</taxon>
        <taxon>Oxalobacteraceae</taxon>
        <taxon>Noviherbaspirillum</taxon>
    </lineage>
</organism>
<accession>A0A418X2A6</accession>
<proteinExistence type="predicted"/>
<reference evidence="1 2" key="1">
    <citation type="submission" date="2018-09" db="EMBL/GenBank/DDBJ databases">
        <authorList>
            <person name="Zhu H."/>
        </authorList>
    </citation>
    <scope>NUCLEOTIDE SEQUENCE [LARGE SCALE GENOMIC DNA]</scope>
    <source>
        <strain evidence="1 2">K2R10-39</strain>
    </source>
</reference>
<dbReference type="Proteomes" id="UP000285190">
    <property type="component" value="Unassembled WGS sequence"/>
</dbReference>
<protein>
    <submittedName>
        <fullName evidence="1">Uncharacterized protein</fullName>
    </submittedName>
</protein>
<keyword evidence="2" id="KW-1185">Reference proteome</keyword>